<reference evidence="2" key="1">
    <citation type="journal article" date="2021" name="Proc. Natl. Acad. Sci. U.S.A.">
        <title>A Catalog of Tens of Thousands of Viruses from Human Metagenomes Reveals Hidden Associations with Chronic Diseases.</title>
        <authorList>
            <person name="Tisza M.J."/>
            <person name="Buck C.B."/>
        </authorList>
    </citation>
    <scope>NUCLEOTIDE SEQUENCE</scope>
    <source>
        <strain evidence="2">Ctwfx1</strain>
    </source>
</reference>
<protein>
    <submittedName>
        <fullName evidence="2">Terminase small subunit</fullName>
    </submittedName>
</protein>
<accession>A0A8S5UV99</accession>
<sequence length="176" mass="19558">MSGKRQPTALVEANGRKHLTKAEADSRRDREIVVPPVDAVAPPRWLPKALHKEYREIGELLNSAGLYAELDRDVLGQYFLCRERWAKADKKVAAAIQKSDEKLAREWTSIQASYFKQARQCAEVMGLSVTSRCRIVVPTAVVNAASASGAIPVNDGVDEFTERLRQRQADALARSL</sequence>
<feature type="region of interest" description="Disordered" evidence="1">
    <location>
        <begin position="1"/>
        <end position="28"/>
    </location>
</feature>
<name>A0A8S5UV99_9CAUD</name>
<dbReference type="InterPro" id="IPR006448">
    <property type="entry name" value="Phage_term_ssu_P27"/>
</dbReference>
<dbReference type="Pfam" id="PF05119">
    <property type="entry name" value="Terminase_4"/>
    <property type="match status" value="1"/>
</dbReference>
<organism evidence="2">
    <name type="scientific">Siphoviridae sp. ctwfx1</name>
    <dbReference type="NCBI Taxonomy" id="2825732"/>
    <lineage>
        <taxon>Viruses</taxon>
        <taxon>Duplodnaviria</taxon>
        <taxon>Heunggongvirae</taxon>
        <taxon>Uroviricota</taxon>
        <taxon>Caudoviricetes</taxon>
    </lineage>
</organism>
<dbReference type="EMBL" id="BK016147">
    <property type="protein sequence ID" value="DAF98408.1"/>
    <property type="molecule type" value="Genomic_DNA"/>
</dbReference>
<evidence type="ECO:0000313" key="2">
    <source>
        <dbReference type="EMBL" id="DAF98408.1"/>
    </source>
</evidence>
<proteinExistence type="predicted"/>
<evidence type="ECO:0000256" key="1">
    <source>
        <dbReference type="SAM" id="MobiDB-lite"/>
    </source>
</evidence>